<feature type="region of interest" description="Disordered" evidence="12">
    <location>
        <begin position="243"/>
        <end position="274"/>
    </location>
</feature>
<evidence type="ECO:0000256" key="5">
    <source>
        <dbReference type="ARBA" id="ARBA00022771"/>
    </source>
</evidence>
<comment type="similarity">
    <text evidence="2">Belongs to the krueppel C2H2-type zinc-finger protein family.</text>
</comment>
<sequence length="573" mass="62778">TRRRSFRNAGKPSGRSSSRRCRPLTQDGGIIRYQRGPSPWEDAKAFLASFEQVASACRWPLDKWVTLLLPALSGEASAGLQQPQCPGQGRLREGEGGHLARRVHFEGEAAPALQAVLLPGSGGAQRRLRPAEGTLPPVAESGETHQGRDLGAADPGAVPDHPAPGNAELGEGKGPRDLRPGGGSGREFPATAEHSETGRRGDGQVHENQLDNLQQGDSEVPADASLQGDDIFRYCKEGRSLGSQEGLESKWRTKPEKSSDEAVPVHEGNLEQEETGVHPKIHRCHCGKSFRWSSNFRVHERIHTGEKPYKCAECRMSFRKSAQLKAHEGIHTGEVPFRCSMCQKSFTSGSNLVAHERIHTGEKPYRCTHCGKSFRQKGTLTTHEKIHIGEKPFKCSVCGKNFRQKGTLTTHEKIHLGQKPYKCSECGKNFRTSADLRVHERIHTGVKPYQCAVCQKSFTDGSNLITHERIHTGVKPYQCGRCGKSFCQKSGLMTHERVHTGVLPYKRPACRKGLAGGASGSSCQETNPGNKLHMSADCGEGFSDIGHVRREEPNIREQPYGLLEKSSDGASSF</sequence>
<keyword evidence="9" id="KW-0804">Transcription</keyword>
<feature type="domain" description="C2H2-type" evidence="13">
    <location>
        <begin position="449"/>
        <end position="476"/>
    </location>
</feature>
<feature type="domain" description="C2H2-type" evidence="13">
    <location>
        <begin position="282"/>
        <end position="308"/>
    </location>
</feature>
<evidence type="ECO:0000256" key="10">
    <source>
        <dbReference type="ARBA" id="ARBA00023242"/>
    </source>
</evidence>
<feature type="domain" description="C2H2-type" evidence="13">
    <location>
        <begin position="477"/>
        <end position="504"/>
    </location>
</feature>
<dbReference type="FunFam" id="3.30.160.60:FF:002005">
    <property type="entry name" value="Zinc finger protein 200"/>
    <property type="match status" value="1"/>
</dbReference>
<feature type="domain" description="C2H2-type" evidence="13">
    <location>
        <begin position="365"/>
        <end position="392"/>
    </location>
</feature>
<name>A0A670HP18_PODMU</name>
<keyword evidence="10" id="KW-0539">Nucleus</keyword>
<feature type="domain" description="C2H2-type" evidence="13">
    <location>
        <begin position="393"/>
        <end position="420"/>
    </location>
</feature>
<comment type="subcellular location">
    <subcellularLocation>
        <location evidence="1">Nucleus</location>
    </subcellularLocation>
</comment>
<evidence type="ECO:0000313" key="15">
    <source>
        <dbReference type="Proteomes" id="UP000472272"/>
    </source>
</evidence>
<evidence type="ECO:0000259" key="13">
    <source>
        <dbReference type="PROSITE" id="PS50157"/>
    </source>
</evidence>
<evidence type="ECO:0000256" key="9">
    <source>
        <dbReference type="ARBA" id="ARBA00023163"/>
    </source>
</evidence>
<feature type="compositionally biased region" description="Basic and acidic residues" evidence="12">
    <location>
        <begin position="193"/>
        <end position="204"/>
    </location>
</feature>
<dbReference type="Proteomes" id="UP000472272">
    <property type="component" value="Chromosome 2"/>
</dbReference>
<dbReference type="FunFam" id="3.30.160.60:FF:000848">
    <property type="entry name" value="Zinc finger protein 35"/>
    <property type="match status" value="1"/>
</dbReference>
<feature type="region of interest" description="Disordered" evidence="12">
    <location>
        <begin position="1"/>
        <end position="28"/>
    </location>
</feature>
<keyword evidence="3" id="KW-0479">Metal-binding</keyword>
<reference evidence="14 15" key="1">
    <citation type="journal article" date="2019" name="Proc. Natl. Acad. Sci. U.S.A.">
        <title>Regulatory changes in pterin and carotenoid genes underlie balanced color polymorphisms in the wall lizard.</title>
        <authorList>
            <person name="Andrade P."/>
            <person name="Pinho C."/>
            <person name="Perez I de Lanuza G."/>
            <person name="Afonso S."/>
            <person name="Brejcha J."/>
            <person name="Rubin C.J."/>
            <person name="Wallerman O."/>
            <person name="Pereira P."/>
            <person name="Sabatino S.J."/>
            <person name="Bellati A."/>
            <person name="Pellitteri-Rosa D."/>
            <person name="Bosakova Z."/>
            <person name="Bunikis I."/>
            <person name="Carretero M.A."/>
            <person name="Feiner N."/>
            <person name="Marsik P."/>
            <person name="Pauperio F."/>
            <person name="Salvi D."/>
            <person name="Soler L."/>
            <person name="While G.M."/>
            <person name="Uller T."/>
            <person name="Font E."/>
            <person name="Andersson L."/>
            <person name="Carneiro M."/>
        </authorList>
    </citation>
    <scope>NUCLEOTIDE SEQUENCE</scope>
</reference>
<dbReference type="GO" id="GO:0000981">
    <property type="term" value="F:DNA-binding transcription factor activity, RNA polymerase II-specific"/>
    <property type="evidence" value="ECO:0007669"/>
    <property type="project" value="TreeGrafter"/>
</dbReference>
<dbReference type="FunFam" id="3.30.160.60:FF:000358">
    <property type="entry name" value="zinc finger protein 24"/>
    <property type="match status" value="1"/>
</dbReference>
<proteinExistence type="inferred from homology"/>
<feature type="region of interest" description="Disordered" evidence="12">
    <location>
        <begin position="551"/>
        <end position="573"/>
    </location>
</feature>
<dbReference type="PANTHER" id="PTHR24394">
    <property type="entry name" value="ZINC FINGER PROTEIN"/>
    <property type="match status" value="1"/>
</dbReference>
<feature type="domain" description="C2H2-type" evidence="13">
    <location>
        <begin position="421"/>
        <end position="448"/>
    </location>
</feature>
<dbReference type="PROSITE" id="PS00028">
    <property type="entry name" value="ZINC_FINGER_C2H2_1"/>
    <property type="match status" value="7"/>
</dbReference>
<dbReference type="Ensembl" id="ENSPMRT00000000823.1">
    <property type="protein sequence ID" value="ENSPMRP00000000777.1"/>
    <property type="gene ID" value="ENSPMRG00000000567.1"/>
</dbReference>
<keyword evidence="7" id="KW-0805">Transcription regulation</keyword>
<evidence type="ECO:0000256" key="3">
    <source>
        <dbReference type="ARBA" id="ARBA00022723"/>
    </source>
</evidence>
<feature type="domain" description="C2H2-type" evidence="13">
    <location>
        <begin position="337"/>
        <end position="364"/>
    </location>
</feature>
<dbReference type="GeneTree" id="ENSGT01150000286941"/>
<evidence type="ECO:0000256" key="4">
    <source>
        <dbReference type="ARBA" id="ARBA00022737"/>
    </source>
</evidence>
<evidence type="ECO:0000256" key="1">
    <source>
        <dbReference type="ARBA" id="ARBA00004123"/>
    </source>
</evidence>
<feature type="region of interest" description="Disordered" evidence="12">
    <location>
        <begin position="123"/>
        <end position="204"/>
    </location>
</feature>
<evidence type="ECO:0000256" key="12">
    <source>
        <dbReference type="SAM" id="MobiDB-lite"/>
    </source>
</evidence>
<feature type="compositionally biased region" description="Basic and acidic residues" evidence="12">
    <location>
        <begin position="170"/>
        <end position="179"/>
    </location>
</feature>
<dbReference type="InterPro" id="IPR036236">
    <property type="entry name" value="Znf_C2H2_sf"/>
</dbReference>
<dbReference type="GO" id="GO:0008270">
    <property type="term" value="F:zinc ion binding"/>
    <property type="evidence" value="ECO:0007669"/>
    <property type="project" value="UniProtKB-KW"/>
</dbReference>
<dbReference type="GO" id="GO:0003677">
    <property type="term" value="F:DNA binding"/>
    <property type="evidence" value="ECO:0007669"/>
    <property type="project" value="UniProtKB-KW"/>
</dbReference>
<organism evidence="14 15">
    <name type="scientific">Podarcis muralis</name>
    <name type="common">Wall lizard</name>
    <name type="synonym">Lacerta muralis</name>
    <dbReference type="NCBI Taxonomy" id="64176"/>
    <lineage>
        <taxon>Eukaryota</taxon>
        <taxon>Metazoa</taxon>
        <taxon>Chordata</taxon>
        <taxon>Craniata</taxon>
        <taxon>Vertebrata</taxon>
        <taxon>Euteleostomi</taxon>
        <taxon>Lepidosauria</taxon>
        <taxon>Squamata</taxon>
        <taxon>Bifurcata</taxon>
        <taxon>Unidentata</taxon>
        <taxon>Episquamata</taxon>
        <taxon>Laterata</taxon>
        <taxon>Lacertibaenia</taxon>
        <taxon>Lacertidae</taxon>
        <taxon>Podarcis</taxon>
    </lineage>
</organism>
<dbReference type="GO" id="GO:0005634">
    <property type="term" value="C:nucleus"/>
    <property type="evidence" value="ECO:0007669"/>
    <property type="project" value="UniProtKB-SubCell"/>
</dbReference>
<keyword evidence="8" id="KW-0238">DNA-binding</keyword>
<evidence type="ECO:0000256" key="7">
    <source>
        <dbReference type="ARBA" id="ARBA00023015"/>
    </source>
</evidence>
<dbReference type="AlphaFoldDB" id="A0A670HP18"/>
<dbReference type="Pfam" id="PF00096">
    <property type="entry name" value="zf-C2H2"/>
    <property type="match status" value="7"/>
</dbReference>
<keyword evidence="6" id="KW-0862">Zinc</keyword>
<keyword evidence="4" id="KW-0677">Repeat</keyword>
<dbReference type="FunFam" id="3.30.160.60:FF:000663">
    <property type="entry name" value="Zinc finger protein 45"/>
    <property type="match status" value="1"/>
</dbReference>
<dbReference type="SMART" id="SM00355">
    <property type="entry name" value="ZnF_C2H2"/>
    <property type="match status" value="8"/>
</dbReference>
<evidence type="ECO:0000256" key="6">
    <source>
        <dbReference type="ARBA" id="ARBA00022833"/>
    </source>
</evidence>
<dbReference type="FunFam" id="3.30.160.60:FF:000862">
    <property type="entry name" value="zinc finger protein 697"/>
    <property type="match status" value="1"/>
</dbReference>
<keyword evidence="5 11" id="KW-0863">Zinc-finger</keyword>
<accession>A0A670HP18</accession>
<evidence type="ECO:0000256" key="8">
    <source>
        <dbReference type="ARBA" id="ARBA00023125"/>
    </source>
</evidence>
<evidence type="ECO:0000256" key="11">
    <source>
        <dbReference type="PROSITE-ProRule" id="PRU00042"/>
    </source>
</evidence>
<evidence type="ECO:0000313" key="14">
    <source>
        <dbReference type="Ensembl" id="ENSPMRP00000000777.1"/>
    </source>
</evidence>
<dbReference type="PROSITE" id="PS50157">
    <property type="entry name" value="ZINC_FINGER_C2H2_2"/>
    <property type="match status" value="8"/>
</dbReference>
<reference evidence="14" key="2">
    <citation type="submission" date="2025-08" db="UniProtKB">
        <authorList>
            <consortium name="Ensembl"/>
        </authorList>
    </citation>
    <scope>IDENTIFICATION</scope>
</reference>
<evidence type="ECO:0000256" key="2">
    <source>
        <dbReference type="ARBA" id="ARBA00006991"/>
    </source>
</evidence>
<feature type="compositionally biased region" description="Basic and acidic residues" evidence="12">
    <location>
        <begin position="247"/>
        <end position="264"/>
    </location>
</feature>
<dbReference type="PANTHER" id="PTHR24394:SF48">
    <property type="entry name" value="ZINC FINGER PROTEIN 771"/>
    <property type="match status" value="1"/>
</dbReference>
<dbReference type="InterPro" id="IPR013087">
    <property type="entry name" value="Znf_C2H2_type"/>
</dbReference>
<dbReference type="FunFam" id="3.30.160.60:FF:000621">
    <property type="entry name" value="FLT3-interacting zinc finger 1"/>
    <property type="match status" value="1"/>
</dbReference>
<keyword evidence="15" id="KW-1185">Reference proteome</keyword>
<dbReference type="FunFam" id="3.30.160.60:FF:001270">
    <property type="entry name" value="zinc finger protein 583 isoform X1"/>
    <property type="match status" value="1"/>
</dbReference>
<protein>
    <recommendedName>
        <fullName evidence="13">C2H2-type domain-containing protein</fullName>
    </recommendedName>
</protein>
<dbReference type="Gene3D" id="3.30.160.60">
    <property type="entry name" value="Classic Zinc Finger"/>
    <property type="match status" value="8"/>
</dbReference>
<reference evidence="14" key="3">
    <citation type="submission" date="2025-09" db="UniProtKB">
        <authorList>
            <consortium name="Ensembl"/>
        </authorList>
    </citation>
    <scope>IDENTIFICATION</scope>
</reference>
<feature type="domain" description="C2H2-type" evidence="13">
    <location>
        <begin position="309"/>
        <end position="336"/>
    </location>
</feature>
<dbReference type="OMA" id="DDIFRYC"/>
<dbReference type="SUPFAM" id="SSF57667">
    <property type="entry name" value="beta-beta-alpha zinc fingers"/>
    <property type="match status" value="5"/>
</dbReference>